<organism evidence="1 2">
    <name type="scientific">Paramuricea clavata</name>
    <name type="common">Red gorgonian</name>
    <name type="synonym">Violescent sea-whip</name>
    <dbReference type="NCBI Taxonomy" id="317549"/>
    <lineage>
        <taxon>Eukaryota</taxon>
        <taxon>Metazoa</taxon>
        <taxon>Cnidaria</taxon>
        <taxon>Anthozoa</taxon>
        <taxon>Octocorallia</taxon>
        <taxon>Malacalcyonacea</taxon>
        <taxon>Plexauridae</taxon>
        <taxon>Paramuricea</taxon>
    </lineage>
</organism>
<evidence type="ECO:0000313" key="1">
    <source>
        <dbReference type="EMBL" id="CAB4040787.1"/>
    </source>
</evidence>
<gene>
    <name evidence="1" type="ORF">PACLA_8A041826</name>
</gene>
<reference evidence="1" key="1">
    <citation type="submission" date="2020-04" db="EMBL/GenBank/DDBJ databases">
        <authorList>
            <person name="Alioto T."/>
            <person name="Alioto T."/>
            <person name="Gomez Garrido J."/>
        </authorList>
    </citation>
    <scope>NUCLEOTIDE SEQUENCE</scope>
    <source>
        <strain evidence="1">A484AB</strain>
    </source>
</reference>
<dbReference type="SUPFAM" id="SSF56672">
    <property type="entry name" value="DNA/RNA polymerases"/>
    <property type="match status" value="1"/>
</dbReference>
<dbReference type="Pfam" id="PF00078">
    <property type="entry name" value="RVT_1"/>
    <property type="match status" value="1"/>
</dbReference>
<dbReference type="Proteomes" id="UP001152795">
    <property type="component" value="Unassembled WGS sequence"/>
</dbReference>
<dbReference type="PANTHER" id="PTHR33332">
    <property type="entry name" value="REVERSE TRANSCRIPTASE DOMAIN-CONTAINING PROTEIN"/>
    <property type="match status" value="1"/>
</dbReference>
<dbReference type="InterPro" id="IPR000477">
    <property type="entry name" value="RT_dom"/>
</dbReference>
<accession>A0A6S7K7Z4</accession>
<evidence type="ECO:0000313" key="2">
    <source>
        <dbReference type="Proteomes" id="UP001152795"/>
    </source>
</evidence>
<dbReference type="PROSITE" id="PS50878">
    <property type="entry name" value="RT_POL"/>
    <property type="match status" value="1"/>
</dbReference>
<comment type="caution">
    <text evidence="1">The sequence shown here is derived from an EMBL/GenBank/DDBJ whole genome shotgun (WGS) entry which is preliminary data.</text>
</comment>
<protein>
    <submittedName>
        <fullName evidence="1">Uncharacterized protein</fullName>
    </submittedName>
</protein>
<dbReference type="OrthoDB" id="414730at2759"/>
<dbReference type="AlphaFoldDB" id="A0A6S7K7Z4"/>
<dbReference type="InterPro" id="IPR043502">
    <property type="entry name" value="DNA/RNA_pol_sf"/>
</dbReference>
<sequence>MKILDRHAPLIKRRVRNNKLPGWFNSEVRCFSRKRDFFLKQFLKTKNSDTWCTYKKWRNRTVHIIKKSKEDYYKNLLTDNVHNPRQLWKILKDILPTNDTVSQITLNINGKEISDPIEVGDLFNEYFSSIADNFDISLLNNPINTHLPIATNHIKFTIPLITIDDILNLAAELDQNKSTGLDGIPTYFIKSSIHSIAPIIHRICNMSIKNGVFPNMWKKARLIPIYKAESRTERNNYRPISILPILSKLLERHVANSYVKFLTENDILSSCQHGFRAHHSCESTLIFICEHLLDNIEQGLINGIALIDLSKAFDLVDHRLLLQKLEQYGITPIALKWFKSYLNDRYQVVQIASSLSNPALIKSGVPQGSILGPILFLIFINDLPSYVGSSKPLLFADDSTLISSGSDLHELSVSLKSDMTSVSRWTNHNKMSLNHGKTKIMKIYSQSKFPDLSPITIEVNNNNVKEITSAILLGVTLDQHLKWDRQINTIYNIINSRLYLLKLIRRYLTFQSRIQLYYVLIYPHLLYCSTVWGNANNDLITCLLKLQKRAAKLILEQSTDVPSIVLFRKLNWIPIFNLIKMRKILLVFNTLKTSWPPDLRKLFVFVRDSHPIPTRSSITDLKVPSVKTTQAKSKISFSGASLFNSLPSELKDIENHSIYSYKTKLKTYFIQLNYEVDHVNKFRCIDCKHFTHCQCYSQ</sequence>
<dbReference type="CDD" id="cd01650">
    <property type="entry name" value="RT_nLTR_like"/>
    <property type="match status" value="1"/>
</dbReference>
<keyword evidence="2" id="KW-1185">Reference proteome</keyword>
<name>A0A6S7K7Z4_PARCT</name>
<dbReference type="EMBL" id="CACRXK020027247">
    <property type="protein sequence ID" value="CAB4040787.1"/>
    <property type="molecule type" value="Genomic_DNA"/>
</dbReference>
<proteinExistence type="predicted"/>